<dbReference type="InterPro" id="IPR029044">
    <property type="entry name" value="Nucleotide-diphossugar_trans"/>
</dbReference>
<evidence type="ECO:0000313" key="4">
    <source>
        <dbReference type="Proteomes" id="UP000769157"/>
    </source>
</evidence>
<dbReference type="SUPFAM" id="SSF53448">
    <property type="entry name" value="Nucleotide-diphospho-sugar transferases"/>
    <property type="match status" value="1"/>
</dbReference>
<dbReference type="PANTHER" id="PTHR31834">
    <property type="entry name" value="INITIATION-SPECIFIC ALPHA-1,6-MANNOSYLTRANSFERASE"/>
    <property type="match status" value="1"/>
</dbReference>
<dbReference type="AlphaFoldDB" id="A0A9P8PAT4"/>
<dbReference type="GeneID" id="70234288"/>
<reference evidence="3" key="2">
    <citation type="submission" date="2021-01" db="EMBL/GenBank/DDBJ databases">
        <authorList>
            <person name="Schikora-Tamarit M.A."/>
        </authorList>
    </citation>
    <scope>NUCLEOTIDE SEQUENCE</scope>
    <source>
        <strain evidence="3">CBS6075</strain>
    </source>
</reference>
<dbReference type="OrthoDB" id="409543at2759"/>
<reference evidence="3" key="1">
    <citation type="journal article" date="2021" name="Open Biol.">
        <title>Shared evolutionary footprints suggest mitochondrial oxidative damage underlies multiple complex I losses in fungi.</title>
        <authorList>
            <person name="Schikora-Tamarit M.A."/>
            <person name="Marcet-Houben M."/>
            <person name="Nosek J."/>
            <person name="Gabaldon T."/>
        </authorList>
    </citation>
    <scope>NUCLEOTIDE SEQUENCE</scope>
    <source>
        <strain evidence="3">CBS6075</strain>
    </source>
</reference>
<proteinExistence type="inferred from homology"/>
<dbReference type="Gene3D" id="3.90.550.20">
    <property type="match status" value="1"/>
</dbReference>
<dbReference type="GO" id="GO:0000009">
    <property type="term" value="F:alpha-1,6-mannosyltransferase activity"/>
    <property type="evidence" value="ECO:0007669"/>
    <property type="project" value="InterPro"/>
</dbReference>
<evidence type="ECO:0000256" key="1">
    <source>
        <dbReference type="ARBA" id="ARBA00009003"/>
    </source>
</evidence>
<dbReference type="Proteomes" id="UP000769157">
    <property type="component" value="Unassembled WGS sequence"/>
</dbReference>
<protein>
    <recommendedName>
        <fullName evidence="5">Mannosyltransferase</fullName>
    </recommendedName>
</protein>
<dbReference type="PANTHER" id="PTHR31834:SF9">
    <property type="entry name" value="INITIATION-SPECIFIC ALPHA-1,6-MANNOSYLTRANSFERASE"/>
    <property type="match status" value="1"/>
</dbReference>
<feature type="chain" id="PRO_5040200606" description="Mannosyltransferase" evidence="2">
    <location>
        <begin position="22"/>
        <end position="362"/>
    </location>
</feature>
<dbReference type="GO" id="GO:0000136">
    <property type="term" value="C:mannan polymerase complex"/>
    <property type="evidence" value="ECO:0007669"/>
    <property type="project" value="TreeGrafter"/>
</dbReference>
<comment type="similarity">
    <text evidence="1">Belongs to the glycosyltransferase 32 family.</text>
</comment>
<evidence type="ECO:0008006" key="5">
    <source>
        <dbReference type="Google" id="ProtNLM"/>
    </source>
</evidence>
<gene>
    <name evidence="3" type="ORF">OGAPHI_002321</name>
</gene>
<accession>A0A9P8PAT4</accession>
<dbReference type="Pfam" id="PF04488">
    <property type="entry name" value="Gly_transf_sug"/>
    <property type="match status" value="1"/>
</dbReference>
<dbReference type="RefSeq" id="XP_046062981.1">
    <property type="nucleotide sequence ID" value="XM_046203179.1"/>
</dbReference>
<evidence type="ECO:0000256" key="2">
    <source>
        <dbReference type="SAM" id="SignalP"/>
    </source>
</evidence>
<sequence>MSKIQIALLASACLLAGSVLTLLHPNVEIVGTKGLYYDYYITSPEYLEHKPLSVGSNPFDPNVTEQRLLEAYPYFANESEPIEKNILQMWKIGPENPDFPYREEYESWTLKNPDYNHVLYTNEALGKYVIDKYSRTVPEVAEAFKKMPKLILESDFSRYLWIYLNGGVYADLDTECTDPIDNWPDAHDPSIHAIVAMESDNNLPEWDHMNQGRLQFENWGFKFRKHHPALARVIANVVKLTFDKQACEHFETKFKQMGLDKCHPLGVIEWTGPKRFTESLVEFFNAREKLRIIDYNAYRNSKEIYGPEASQLVSYRTFTAIDSPLILGDVCVLPPRGFQCQDEMLGKYCYMKHKFYGGWKSE</sequence>
<dbReference type="EMBL" id="JAEUBE010000158">
    <property type="protein sequence ID" value="KAH3668567.1"/>
    <property type="molecule type" value="Genomic_DNA"/>
</dbReference>
<organism evidence="3 4">
    <name type="scientific">Ogataea philodendri</name>
    <dbReference type="NCBI Taxonomy" id="1378263"/>
    <lineage>
        <taxon>Eukaryota</taxon>
        <taxon>Fungi</taxon>
        <taxon>Dikarya</taxon>
        <taxon>Ascomycota</taxon>
        <taxon>Saccharomycotina</taxon>
        <taxon>Pichiomycetes</taxon>
        <taxon>Pichiales</taxon>
        <taxon>Pichiaceae</taxon>
        <taxon>Ogataea</taxon>
    </lineage>
</organism>
<name>A0A9P8PAT4_9ASCO</name>
<dbReference type="InterPro" id="IPR007577">
    <property type="entry name" value="GlycoTrfase_DXD_sugar-bd_CS"/>
</dbReference>
<comment type="caution">
    <text evidence="3">The sequence shown here is derived from an EMBL/GenBank/DDBJ whole genome shotgun (WGS) entry which is preliminary data.</text>
</comment>
<dbReference type="GO" id="GO:0006487">
    <property type="term" value="P:protein N-linked glycosylation"/>
    <property type="evidence" value="ECO:0007669"/>
    <property type="project" value="TreeGrafter"/>
</dbReference>
<dbReference type="InterPro" id="IPR039367">
    <property type="entry name" value="Och1-like"/>
</dbReference>
<keyword evidence="4" id="KW-1185">Reference proteome</keyword>
<keyword evidence="2" id="KW-0732">Signal</keyword>
<evidence type="ECO:0000313" key="3">
    <source>
        <dbReference type="EMBL" id="KAH3668567.1"/>
    </source>
</evidence>
<feature type="signal peptide" evidence="2">
    <location>
        <begin position="1"/>
        <end position="21"/>
    </location>
</feature>